<dbReference type="Gene3D" id="1.10.12.10">
    <property type="entry name" value="Lyase 2-enoyl-coa Hydratase, Chain A, domain 2"/>
    <property type="match status" value="1"/>
</dbReference>
<dbReference type="RefSeq" id="WP_183955923.1">
    <property type="nucleotide sequence ID" value="NZ_JACIEB010000006.1"/>
</dbReference>
<dbReference type="UniPathway" id="UPA00659"/>
<evidence type="ECO:0000256" key="6">
    <source>
        <dbReference type="RuleBase" id="RU003707"/>
    </source>
</evidence>
<protein>
    <submittedName>
        <fullName evidence="7">Enoyl-CoA hydratase/carnithine racemase</fullName>
    </submittedName>
</protein>
<dbReference type="Gene3D" id="3.90.226.10">
    <property type="entry name" value="2-enoyl-CoA Hydratase, Chain A, domain 1"/>
    <property type="match status" value="1"/>
</dbReference>
<sequence>MSDRITVVLADGVADVRLNRPDRKNALDAEAFVAIRAAIDDLAAMPGLRCVVLSGAGGDFCAGIDLAMLAGGQAPDLMARSHGPANALQQAAWGWRTLPVPVIAAISGVALGAGFQIALAADIRIAAPDARLSVMEARWGLVPDLGGMALYRGVIRDDVMRDLTFSGRIIAAEEAVALGVVTRIAADPLAEATALARMIAANSPRAVRAAKRLFNEPADQDAGAILIAESDEQRTLLAGPDHAETLLAAREGRKPVFLD</sequence>
<dbReference type="PANTHER" id="PTHR43149">
    <property type="entry name" value="ENOYL-COA HYDRATASE"/>
    <property type="match status" value="1"/>
</dbReference>
<dbReference type="PANTHER" id="PTHR43149:SF1">
    <property type="entry name" value="DELTA(3,5)-DELTA(2,4)-DIENOYL-COA ISOMERASE, MITOCHONDRIAL"/>
    <property type="match status" value="1"/>
</dbReference>
<name>A0A7W6GPW9_9SPHN</name>
<dbReference type="AlphaFoldDB" id="A0A7W6GPW9"/>
<dbReference type="InterPro" id="IPR001753">
    <property type="entry name" value="Enoyl-CoA_hydra/iso"/>
</dbReference>
<keyword evidence="5" id="KW-0413">Isomerase</keyword>
<evidence type="ECO:0000256" key="5">
    <source>
        <dbReference type="ARBA" id="ARBA00023235"/>
    </source>
</evidence>
<evidence type="ECO:0000313" key="8">
    <source>
        <dbReference type="Proteomes" id="UP000552757"/>
    </source>
</evidence>
<reference evidence="7 8" key="1">
    <citation type="submission" date="2020-08" db="EMBL/GenBank/DDBJ databases">
        <title>Genomic Encyclopedia of Type Strains, Phase IV (KMG-IV): sequencing the most valuable type-strain genomes for metagenomic binning, comparative biology and taxonomic classification.</title>
        <authorList>
            <person name="Goeker M."/>
        </authorList>
    </citation>
    <scope>NUCLEOTIDE SEQUENCE [LARGE SCALE GENOMIC DNA]</scope>
    <source>
        <strain evidence="7 8">DSM 29348</strain>
    </source>
</reference>
<gene>
    <name evidence="7" type="ORF">GGR44_002528</name>
</gene>
<keyword evidence="8" id="KW-1185">Reference proteome</keyword>
<evidence type="ECO:0000256" key="3">
    <source>
        <dbReference type="ARBA" id="ARBA00022832"/>
    </source>
</evidence>
<evidence type="ECO:0000256" key="2">
    <source>
        <dbReference type="ARBA" id="ARBA00005254"/>
    </source>
</evidence>
<dbReference type="InterPro" id="IPR045002">
    <property type="entry name" value="Ech1-like"/>
</dbReference>
<dbReference type="InterPro" id="IPR029045">
    <property type="entry name" value="ClpP/crotonase-like_dom_sf"/>
</dbReference>
<evidence type="ECO:0000256" key="1">
    <source>
        <dbReference type="ARBA" id="ARBA00005005"/>
    </source>
</evidence>
<dbReference type="SUPFAM" id="SSF52096">
    <property type="entry name" value="ClpP/crotonase"/>
    <property type="match status" value="1"/>
</dbReference>
<dbReference type="GO" id="GO:0006635">
    <property type="term" value="P:fatty acid beta-oxidation"/>
    <property type="evidence" value="ECO:0007669"/>
    <property type="project" value="UniProtKB-UniPathway"/>
</dbReference>
<dbReference type="Proteomes" id="UP000552757">
    <property type="component" value="Unassembled WGS sequence"/>
</dbReference>
<organism evidence="7 8">
    <name type="scientific">Sphingobium fontiphilum</name>
    <dbReference type="NCBI Taxonomy" id="944425"/>
    <lineage>
        <taxon>Bacteria</taxon>
        <taxon>Pseudomonadati</taxon>
        <taxon>Pseudomonadota</taxon>
        <taxon>Alphaproteobacteria</taxon>
        <taxon>Sphingomonadales</taxon>
        <taxon>Sphingomonadaceae</taxon>
        <taxon>Sphingobium</taxon>
    </lineage>
</organism>
<dbReference type="PROSITE" id="PS00166">
    <property type="entry name" value="ENOYL_COA_HYDRATASE"/>
    <property type="match status" value="1"/>
</dbReference>
<keyword evidence="3" id="KW-0276">Fatty acid metabolism</keyword>
<dbReference type="InterPro" id="IPR018376">
    <property type="entry name" value="Enoyl-CoA_hyd/isom_CS"/>
</dbReference>
<dbReference type="CDD" id="cd06558">
    <property type="entry name" value="crotonase-like"/>
    <property type="match status" value="1"/>
</dbReference>
<proteinExistence type="inferred from homology"/>
<keyword evidence="4" id="KW-0443">Lipid metabolism</keyword>
<comment type="caution">
    <text evidence="7">The sequence shown here is derived from an EMBL/GenBank/DDBJ whole genome shotgun (WGS) entry which is preliminary data.</text>
</comment>
<comment type="similarity">
    <text evidence="2 6">Belongs to the enoyl-CoA hydratase/isomerase family.</text>
</comment>
<accession>A0A7W6GPW9</accession>
<dbReference type="InterPro" id="IPR014748">
    <property type="entry name" value="Enoyl-CoA_hydra_C"/>
</dbReference>
<evidence type="ECO:0000313" key="7">
    <source>
        <dbReference type="EMBL" id="MBB3982848.1"/>
    </source>
</evidence>
<evidence type="ECO:0000256" key="4">
    <source>
        <dbReference type="ARBA" id="ARBA00023098"/>
    </source>
</evidence>
<dbReference type="Pfam" id="PF00378">
    <property type="entry name" value="ECH_1"/>
    <property type="match status" value="1"/>
</dbReference>
<dbReference type="EMBL" id="JACIEB010000006">
    <property type="protein sequence ID" value="MBB3982848.1"/>
    <property type="molecule type" value="Genomic_DNA"/>
</dbReference>
<dbReference type="NCBIfam" id="NF005699">
    <property type="entry name" value="PRK07509.1"/>
    <property type="match status" value="1"/>
</dbReference>
<dbReference type="GO" id="GO:0016853">
    <property type="term" value="F:isomerase activity"/>
    <property type="evidence" value="ECO:0007669"/>
    <property type="project" value="UniProtKB-KW"/>
</dbReference>
<comment type="pathway">
    <text evidence="1">Lipid metabolism; fatty acid beta-oxidation.</text>
</comment>